<gene>
    <name evidence="2" type="ORF">ACA1_324740</name>
</gene>
<dbReference type="PANTHER" id="PTHR11373:SF4">
    <property type="entry name" value="DEOXYNUCLEOSIDE TRIPHOSPHATE TRIPHOSPHOHYDROLASE SAMHD1"/>
    <property type="match status" value="1"/>
</dbReference>
<dbReference type="EMBL" id="KB008116">
    <property type="protein sequence ID" value="ELR12429.1"/>
    <property type="molecule type" value="Genomic_DNA"/>
</dbReference>
<dbReference type="PANTHER" id="PTHR11373">
    <property type="entry name" value="DEOXYNUCLEOSIDE TRIPHOSPHATE TRIPHOSPHOHYDROLASE"/>
    <property type="match status" value="1"/>
</dbReference>
<dbReference type="GeneID" id="14912960"/>
<dbReference type="KEGG" id="acan:ACA1_324740"/>
<dbReference type="GO" id="GO:0008832">
    <property type="term" value="F:dGTPase activity"/>
    <property type="evidence" value="ECO:0007669"/>
    <property type="project" value="TreeGrafter"/>
</dbReference>
<dbReference type="Proteomes" id="UP000011083">
    <property type="component" value="Unassembled WGS sequence"/>
</dbReference>
<evidence type="ECO:0000313" key="3">
    <source>
        <dbReference type="Proteomes" id="UP000011083"/>
    </source>
</evidence>
<dbReference type="AlphaFoldDB" id="L8GHU2"/>
<reference evidence="2 3" key="1">
    <citation type="journal article" date="2013" name="Genome Biol.">
        <title>Genome of Acanthamoeba castellanii highlights extensive lateral gene transfer and early evolution of tyrosine kinase signaling.</title>
        <authorList>
            <person name="Clarke M."/>
            <person name="Lohan A.J."/>
            <person name="Liu B."/>
            <person name="Lagkouvardos I."/>
            <person name="Roy S."/>
            <person name="Zafar N."/>
            <person name="Bertelli C."/>
            <person name="Schilde C."/>
            <person name="Kianianmomeni A."/>
            <person name="Burglin T.R."/>
            <person name="Frech C."/>
            <person name="Turcotte B."/>
            <person name="Kopec K.O."/>
            <person name="Synnott J.M."/>
            <person name="Choo C."/>
            <person name="Paponov I."/>
            <person name="Finkler A."/>
            <person name="Soon Heng Tan C."/>
            <person name="Hutchins A.P."/>
            <person name="Weinmeier T."/>
            <person name="Rattei T."/>
            <person name="Chu J.S."/>
            <person name="Gimenez G."/>
            <person name="Irimia M."/>
            <person name="Rigden D.J."/>
            <person name="Fitzpatrick D.A."/>
            <person name="Lorenzo-Morales J."/>
            <person name="Bateman A."/>
            <person name="Chiu C.H."/>
            <person name="Tang P."/>
            <person name="Hegemann P."/>
            <person name="Fromm H."/>
            <person name="Raoult D."/>
            <person name="Greub G."/>
            <person name="Miranda-Saavedra D."/>
            <person name="Chen N."/>
            <person name="Nash P."/>
            <person name="Ginger M.L."/>
            <person name="Horn M."/>
            <person name="Schaap P."/>
            <person name="Caler L."/>
            <person name="Loftus B."/>
        </authorList>
    </citation>
    <scope>NUCLEOTIDE SEQUENCE [LARGE SCALE GENOMIC DNA]</scope>
    <source>
        <strain evidence="2 3">Neff</strain>
    </source>
</reference>
<accession>L8GHU2</accession>
<dbReference type="RefSeq" id="XP_004334442.1">
    <property type="nucleotide sequence ID" value="XM_004334394.1"/>
</dbReference>
<protein>
    <submittedName>
        <fullName evidence="2">HD domain containing protein</fullName>
    </submittedName>
</protein>
<dbReference type="Gene3D" id="1.10.3210.10">
    <property type="entry name" value="Hypothetical protein af1432"/>
    <property type="match status" value="1"/>
</dbReference>
<dbReference type="InterPro" id="IPR050135">
    <property type="entry name" value="dGTPase-like"/>
</dbReference>
<dbReference type="OMA" id="ICEHANE"/>
<organism evidence="2 3">
    <name type="scientific">Acanthamoeba castellanii (strain ATCC 30010 / Neff)</name>
    <dbReference type="NCBI Taxonomy" id="1257118"/>
    <lineage>
        <taxon>Eukaryota</taxon>
        <taxon>Amoebozoa</taxon>
        <taxon>Discosea</taxon>
        <taxon>Longamoebia</taxon>
        <taxon>Centramoebida</taxon>
        <taxon>Acanthamoebidae</taxon>
        <taxon>Acanthamoeba</taxon>
    </lineage>
</organism>
<evidence type="ECO:0000313" key="2">
    <source>
        <dbReference type="EMBL" id="ELR12429.1"/>
    </source>
</evidence>
<dbReference type="Gene3D" id="3.30.70.2760">
    <property type="match status" value="1"/>
</dbReference>
<proteinExistence type="predicted"/>
<evidence type="ECO:0000259" key="1">
    <source>
        <dbReference type="PROSITE" id="PS51831"/>
    </source>
</evidence>
<dbReference type="GO" id="GO:0005634">
    <property type="term" value="C:nucleus"/>
    <property type="evidence" value="ECO:0007669"/>
    <property type="project" value="TreeGrafter"/>
</dbReference>
<dbReference type="STRING" id="1257118.L8GHU2"/>
<dbReference type="SUPFAM" id="SSF109604">
    <property type="entry name" value="HD-domain/PDEase-like"/>
    <property type="match status" value="1"/>
</dbReference>
<dbReference type="SMART" id="SM00471">
    <property type="entry name" value="HDc"/>
    <property type="match status" value="1"/>
</dbReference>
<dbReference type="Pfam" id="PF01966">
    <property type="entry name" value="HD"/>
    <property type="match status" value="1"/>
</dbReference>
<dbReference type="PROSITE" id="PS51831">
    <property type="entry name" value="HD"/>
    <property type="match status" value="1"/>
</dbReference>
<dbReference type="OrthoDB" id="9991235at2759"/>
<sequence length="474" mass="54755">MQSQSATKALPPLGAYLFQQKRIRFPDVVYGYIKLPSMLKNFIDTPEFQRLRNLCQLGTLRYKYPNAVHTRYEHCVGTSGNAGDWIRHLKEKSDEALHEFSMLAQSPNPNHELLECLRARIAHINEEDIMLVQIAGLCHDLGHGPFSHCFEHLVNGLGIEWHHEDISCALLKRINNRIKILSESQRKRVKCMIKGKVDKTDTGRPFLYDIVSNSKNGIDADKFDYLSRDCLMTQSEPAAFNYKSVIEASRIENGEICYAAKYAPCLHQLVRHRFNMYAMVYTCWTTRAVELMVQHAIYLAEDGLHLIECARNRDVDAFLSYTDGIIPEIKRRRNEDEFKHAAIILDRIDTRDLYKFVGVIIKPNNYEGDLEADVKRHLQEKGLGEVAMTNKRQFDYGMGKSNPMEKIPFYSHENKLSTLGNYNLDIDRVMPTVCRQEEIGIFSILNESTANIDMAMQEWRNGDARYESYYNAHN</sequence>
<keyword evidence="3" id="KW-1185">Reference proteome</keyword>
<dbReference type="CDD" id="cd00077">
    <property type="entry name" value="HDc"/>
    <property type="match status" value="1"/>
</dbReference>
<feature type="domain" description="HD" evidence="1">
    <location>
        <begin position="71"/>
        <end position="226"/>
    </location>
</feature>
<dbReference type="InterPro" id="IPR003607">
    <property type="entry name" value="HD/PDEase_dom"/>
</dbReference>
<dbReference type="InterPro" id="IPR006674">
    <property type="entry name" value="HD_domain"/>
</dbReference>
<dbReference type="GO" id="GO:0006203">
    <property type="term" value="P:dGTP catabolic process"/>
    <property type="evidence" value="ECO:0007669"/>
    <property type="project" value="TreeGrafter"/>
</dbReference>
<dbReference type="VEuPathDB" id="AmoebaDB:ACA1_324740"/>
<name>L8GHU2_ACACF</name>